<keyword evidence="3" id="KW-0378">Hydrolase</keyword>
<proteinExistence type="inferred from homology"/>
<evidence type="ECO:0000256" key="1">
    <source>
        <dbReference type="ARBA" id="ARBA00008668"/>
    </source>
</evidence>
<evidence type="ECO:0000313" key="6">
    <source>
        <dbReference type="EMBL" id="KAL3832976.1"/>
    </source>
</evidence>
<dbReference type="Proteomes" id="UP001634393">
    <property type="component" value="Unassembled WGS sequence"/>
</dbReference>
<evidence type="ECO:0000256" key="5">
    <source>
        <dbReference type="SAM" id="SignalP"/>
    </source>
</evidence>
<keyword evidence="4" id="KW-0325">Glycoprotein</keyword>
<dbReference type="Pfam" id="PF00657">
    <property type="entry name" value="Lipase_GDSL"/>
    <property type="match status" value="1"/>
</dbReference>
<dbReference type="Gene3D" id="3.40.50.1110">
    <property type="entry name" value="SGNH hydrolase"/>
    <property type="match status" value="2"/>
</dbReference>
<dbReference type="PANTHER" id="PTHR22835">
    <property type="entry name" value="ZINC FINGER FYVE DOMAIN CONTAINING PROTEIN"/>
    <property type="match status" value="1"/>
</dbReference>
<evidence type="ECO:0000256" key="2">
    <source>
        <dbReference type="ARBA" id="ARBA00022729"/>
    </source>
</evidence>
<feature type="chain" id="PRO_5044814517" evidence="5">
    <location>
        <begin position="28"/>
        <end position="573"/>
    </location>
</feature>
<protein>
    <submittedName>
        <fullName evidence="6">Uncharacterized protein</fullName>
    </submittedName>
</protein>
<evidence type="ECO:0000256" key="4">
    <source>
        <dbReference type="ARBA" id="ARBA00023180"/>
    </source>
</evidence>
<keyword evidence="2 5" id="KW-0732">Signal</keyword>
<dbReference type="GO" id="GO:0016787">
    <property type="term" value="F:hydrolase activity"/>
    <property type="evidence" value="ECO:0007669"/>
    <property type="project" value="UniProtKB-KW"/>
</dbReference>
<evidence type="ECO:0000256" key="3">
    <source>
        <dbReference type="ARBA" id="ARBA00022801"/>
    </source>
</evidence>
<gene>
    <name evidence="6" type="ORF">ACJIZ3_007712</name>
</gene>
<comment type="similarity">
    <text evidence="1">Belongs to the 'GDSL' lipolytic enzyme family.</text>
</comment>
<dbReference type="InterPro" id="IPR036514">
    <property type="entry name" value="SGNH_hydro_sf"/>
</dbReference>
<keyword evidence="7" id="KW-1185">Reference proteome</keyword>
<dbReference type="EMBL" id="JBJXBP010000004">
    <property type="protein sequence ID" value="KAL3832976.1"/>
    <property type="molecule type" value="Genomic_DNA"/>
</dbReference>
<feature type="signal peptide" evidence="5">
    <location>
        <begin position="1"/>
        <end position="27"/>
    </location>
</feature>
<accession>A0ABD3T8M4</accession>
<dbReference type="CDD" id="cd01837">
    <property type="entry name" value="SGNH_plant_lipase_like"/>
    <property type="match status" value="1"/>
</dbReference>
<dbReference type="InterPro" id="IPR001087">
    <property type="entry name" value="GDSL"/>
</dbReference>
<comment type="caution">
    <text evidence="6">The sequence shown here is derived from an EMBL/GenBank/DDBJ whole genome shotgun (WGS) entry which is preliminary data.</text>
</comment>
<sequence length="573" mass="63459">MGYVTSSSLKTISFLMFVLVASTSSQSQNNTRCPFSLLYHFGDGVFDSGNAVANALFGSRLPAANIPYGITFPGRPTGRWSDGLLDIDYGAQALGFQGITAYLSQNSSSANAIMFAVARSPVLDRSFFILRGIIIPSYTVSLSGQMSWFRRYLNTVSSTPADRANRLANALILFGDVEANDITYSLIQRKSIRQVQSYIPYVTRAQINAAREVIRMGATRIILPGNAPIGCYPFVLTELASANPADYDNMGCLRSVNDLIILKNNDLQQAIDGLRREFPNTFIFYADFYNSELSLLRNNNTLRACCGIGGRYNYDSRRFCGSRGVPVCPDPNQYFFWDGIHLTQEANNRISTALQADTLSTLNCTRDTKEKVKEIMVYATSSSMKAICFIVFGLGFPEITAYLSINSSSVNAIMFAVARSPVLDRSFFTTRGIRIPSYTVSLSVQMSWFKKYLNTICSTPTDRAKKLSKALVLFGDEEANDITYSLIQRKSIRHVQSYIPYVTKAQINAAREVIKMGATRVILPGNAPIGCYPFILTELASDNRCNFFTQSPMGGCGVGGRSDFFFLSLFFDK</sequence>
<evidence type="ECO:0000313" key="7">
    <source>
        <dbReference type="Proteomes" id="UP001634393"/>
    </source>
</evidence>
<dbReference type="InterPro" id="IPR035669">
    <property type="entry name" value="SGNH_plant_lipase-like"/>
</dbReference>
<dbReference type="PANTHER" id="PTHR22835:SF683">
    <property type="entry name" value="OS05G0506800 PROTEIN"/>
    <property type="match status" value="1"/>
</dbReference>
<dbReference type="AlphaFoldDB" id="A0ABD3T8M4"/>
<organism evidence="6 7">
    <name type="scientific">Penstemon smallii</name>
    <dbReference type="NCBI Taxonomy" id="265156"/>
    <lineage>
        <taxon>Eukaryota</taxon>
        <taxon>Viridiplantae</taxon>
        <taxon>Streptophyta</taxon>
        <taxon>Embryophyta</taxon>
        <taxon>Tracheophyta</taxon>
        <taxon>Spermatophyta</taxon>
        <taxon>Magnoliopsida</taxon>
        <taxon>eudicotyledons</taxon>
        <taxon>Gunneridae</taxon>
        <taxon>Pentapetalae</taxon>
        <taxon>asterids</taxon>
        <taxon>lamiids</taxon>
        <taxon>Lamiales</taxon>
        <taxon>Plantaginaceae</taxon>
        <taxon>Cheloneae</taxon>
        <taxon>Penstemon</taxon>
    </lineage>
</organism>
<reference evidence="6 7" key="1">
    <citation type="submission" date="2024-12" db="EMBL/GenBank/DDBJ databases">
        <title>The unique morphological basis and parallel evolutionary history of personate flowers in Penstemon.</title>
        <authorList>
            <person name="Depatie T.H."/>
            <person name="Wessinger C.A."/>
        </authorList>
    </citation>
    <scope>NUCLEOTIDE SEQUENCE [LARGE SCALE GENOMIC DNA]</scope>
    <source>
        <strain evidence="6">WTNN_2</strain>
        <tissue evidence="6">Leaf</tissue>
    </source>
</reference>
<name>A0ABD3T8M4_9LAMI</name>